<gene>
    <name evidence="2" type="ORF">Van01_51290</name>
</gene>
<dbReference type="RefSeq" id="WP_204012732.1">
    <property type="nucleotide sequence ID" value="NZ_BOOZ01000040.1"/>
</dbReference>
<dbReference type="InterPro" id="IPR041698">
    <property type="entry name" value="Methyltransf_25"/>
</dbReference>
<dbReference type="Proteomes" id="UP000647017">
    <property type="component" value="Unassembled WGS sequence"/>
</dbReference>
<dbReference type="InterPro" id="IPR029063">
    <property type="entry name" value="SAM-dependent_MTases_sf"/>
</dbReference>
<evidence type="ECO:0000259" key="1">
    <source>
        <dbReference type="Pfam" id="PF13649"/>
    </source>
</evidence>
<proteinExistence type="predicted"/>
<evidence type="ECO:0000313" key="3">
    <source>
        <dbReference type="Proteomes" id="UP000647017"/>
    </source>
</evidence>
<feature type="domain" description="Methyltransferase" evidence="1">
    <location>
        <begin position="43"/>
        <end position="139"/>
    </location>
</feature>
<dbReference type="Gene3D" id="3.40.50.150">
    <property type="entry name" value="Vaccinia Virus protein VP39"/>
    <property type="match status" value="1"/>
</dbReference>
<dbReference type="SUPFAM" id="SSF53335">
    <property type="entry name" value="S-adenosyl-L-methionine-dependent methyltransferases"/>
    <property type="match status" value="1"/>
</dbReference>
<dbReference type="Pfam" id="PF13649">
    <property type="entry name" value="Methyltransf_25"/>
    <property type="match status" value="1"/>
</dbReference>
<sequence>MVTSDLVTSWDAMMGRYQPGRADMLRTAAATAEAALGDAPATVLDLGGGPGTTARDLLDMWPAAQVTVADLDPVLLALAAATLPPSATVRSVDLRTPDWNTTLGGPYDLVLVVMTLHYLPGDRVRDVYADIASLLRPRGLLLHADVLDDVSDTIDTVDDGTWTRWWDRALAEPALADAATARATALHDVTSAEFTASTAWHRAALTAAGYREVSVPWRRGRHGLLAATR</sequence>
<keyword evidence="3" id="KW-1185">Reference proteome</keyword>
<dbReference type="EMBL" id="BOOZ01000040">
    <property type="protein sequence ID" value="GIJ11915.1"/>
    <property type="molecule type" value="Genomic_DNA"/>
</dbReference>
<accession>A0ABQ4I215</accession>
<organism evidence="2 3">
    <name type="scientific">Micromonospora andamanensis</name>
    <dbReference type="NCBI Taxonomy" id="1287068"/>
    <lineage>
        <taxon>Bacteria</taxon>
        <taxon>Bacillati</taxon>
        <taxon>Actinomycetota</taxon>
        <taxon>Actinomycetes</taxon>
        <taxon>Micromonosporales</taxon>
        <taxon>Micromonosporaceae</taxon>
        <taxon>Micromonospora</taxon>
    </lineage>
</organism>
<comment type="caution">
    <text evidence="2">The sequence shown here is derived from an EMBL/GenBank/DDBJ whole genome shotgun (WGS) entry which is preliminary data.</text>
</comment>
<dbReference type="CDD" id="cd02440">
    <property type="entry name" value="AdoMet_MTases"/>
    <property type="match status" value="1"/>
</dbReference>
<evidence type="ECO:0000313" key="2">
    <source>
        <dbReference type="EMBL" id="GIJ11915.1"/>
    </source>
</evidence>
<reference evidence="2 3" key="1">
    <citation type="submission" date="2021-01" db="EMBL/GenBank/DDBJ databases">
        <title>Whole genome shotgun sequence of Verrucosispora andamanensis NBRC 109075.</title>
        <authorList>
            <person name="Komaki H."/>
            <person name="Tamura T."/>
        </authorList>
    </citation>
    <scope>NUCLEOTIDE SEQUENCE [LARGE SCALE GENOMIC DNA]</scope>
    <source>
        <strain evidence="2 3">NBRC 109075</strain>
    </source>
</reference>
<name>A0ABQ4I215_9ACTN</name>
<protein>
    <recommendedName>
        <fullName evidence="1">Methyltransferase domain-containing protein</fullName>
    </recommendedName>
</protein>